<dbReference type="InterPro" id="IPR011545">
    <property type="entry name" value="DEAD/DEAH_box_helicase_dom"/>
</dbReference>
<evidence type="ECO:0000256" key="6">
    <source>
        <dbReference type="ARBA" id="ARBA00022801"/>
    </source>
</evidence>
<evidence type="ECO:0000256" key="1">
    <source>
        <dbReference type="ARBA" id="ARBA00004229"/>
    </source>
</evidence>
<dbReference type="InterPro" id="IPR048333">
    <property type="entry name" value="HA2_WH"/>
</dbReference>
<name>A0AAV9A2V5_ACOGR</name>
<dbReference type="EC" id="3.6.4.13" evidence="2"/>
<reference evidence="16" key="1">
    <citation type="journal article" date="2023" name="Nat. Commun.">
        <title>Diploid and tetraploid genomes of Acorus and the evolution of monocots.</title>
        <authorList>
            <person name="Ma L."/>
            <person name="Liu K.W."/>
            <person name="Li Z."/>
            <person name="Hsiao Y.Y."/>
            <person name="Qi Y."/>
            <person name="Fu T."/>
            <person name="Tang G.D."/>
            <person name="Zhang D."/>
            <person name="Sun W.H."/>
            <person name="Liu D.K."/>
            <person name="Li Y."/>
            <person name="Chen G.Z."/>
            <person name="Liu X.D."/>
            <person name="Liao X.Y."/>
            <person name="Jiang Y.T."/>
            <person name="Yu X."/>
            <person name="Hao Y."/>
            <person name="Huang J."/>
            <person name="Zhao X.W."/>
            <person name="Ke S."/>
            <person name="Chen Y.Y."/>
            <person name="Wu W.L."/>
            <person name="Hsu J.L."/>
            <person name="Lin Y.F."/>
            <person name="Huang M.D."/>
            <person name="Li C.Y."/>
            <person name="Huang L."/>
            <person name="Wang Z.W."/>
            <person name="Zhao X."/>
            <person name="Zhong W.Y."/>
            <person name="Peng D.H."/>
            <person name="Ahmad S."/>
            <person name="Lan S."/>
            <person name="Zhang J.S."/>
            <person name="Tsai W.C."/>
            <person name="Van de Peer Y."/>
            <person name="Liu Z.J."/>
        </authorList>
    </citation>
    <scope>NUCLEOTIDE SEQUENCE</scope>
    <source>
        <strain evidence="16">SCP</strain>
    </source>
</reference>
<dbReference type="InterPro" id="IPR056890">
    <property type="entry name" value="UBA_DHX29-like"/>
</dbReference>
<keyword evidence="3" id="KW-0150">Chloroplast</keyword>
<evidence type="ECO:0000259" key="15">
    <source>
        <dbReference type="PROSITE" id="PS51194"/>
    </source>
</evidence>
<keyword evidence="5" id="KW-0547">Nucleotide-binding</keyword>
<dbReference type="CDD" id="cd17917">
    <property type="entry name" value="DEXHc_RHA-like"/>
    <property type="match status" value="1"/>
</dbReference>
<dbReference type="EMBL" id="JAUJYN010000016">
    <property type="protein sequence ID" value="KAK1258481.1"/>
    <property type="molecule type" value="Genomic_DNA"/>
</dbReference>
<dbReference type="InterPro" id="IPR011709">
    <property type="entry name" value="DEAD-box_helicase_OB_fold"/>
</dbReference>
<dbReference type="Pfam" id="PF21010">
    <property type="entry name" value="HA2_C"/>
    <property type="match status" value="1"/>
</dbReference>
<dbReference type="PANTHER" id="PTHR18934">
    <property type="entry name" value="ATP-DEPENDENT RNA HELICASE"/>
    <property type="match status" value="1"/>
</dbReference>
<comment type="caution">
    <text evidence="16">The sequence shown here is derived from an EMBL/GenBank/DDBJ whole genome shotgun (WGS) entry which is preliminary data.</text>
</comment>
<dbReference type="GO" id="GO:0003724">
    <property type="term" value="F:RNA helicase activity"/>
    <property type="evidence" value="ECO:0007669"/>
    <property type="project" value="UniProtKB-EC"/>
</dbReference>
<dbReference type="GO" id="GO:0009507">
    <property type="term" value="C:chloroplast"/>
    <property type="evidence" value="ECO:0007669"/>
    <property type="project" value="UniProtKB-SubCell"/>
</dbReference>
<evidence type="ECO:0000256" key="12">
    <source>
        <dbReference type="ARBA" id="ARBA00060772"/>
    </source>
</evidence>
<evidence type="ECO:0000256" key="2">
    <source>
        <dbReference type="ARBA" id="ARBA00012552"/>
    </source>
</evidence>
<feature type="domain" description="Helicase ATP-binding" evidence="14">
    <location>
        <begin position="603"/>
        <end position="779"/>
    </location>
</feature>
<dbReference type="Pfam" id="PF26026">
    <property type="entry name" value="RNA_hel_CTD"/>
    <property type="match status" value="1"/>
</dbReference>
<keyword evidence="17" id="KW-1185">Reference proteome</keyword>
<feature type="compositionally biased region" description="Basic residues" evidence="13">
    <location>
        <begin position="1"/>
        <end position="12"/>
    </location>
</feature>
<evidence type="ECO:0000256" key="4">
    <source>
        <dbReference type="ARBA" id="ARBA00022640"/>
    </source>
</evidence>
<evidence type="ECO:0000256" key="13">
    <source>
        <dbReference type="SAM" id="MobiDB-lite"/>
    </source>
</evidence>
<gene>
    <name evidence="16" type="ORF">QJS04_geneDACA017269</name>
</gene>
<dbReference type="InterPro" id="IPR001650">
    <property type="entry name" value="Helicase_C-like"/>
</dbReference>
<keyword evidence="10" id="KW-0809">Transit peptide</keyword>
<keyword evidence="8" id="KW-0067">ATP-binding</keyword>
<dbReference type="PANTHER" id="PTHR18934:SF246">
    <property type="entry name" value="DEXH-BOX ATP-DEPENDENT RNA HELICASE DEXH4, CHLOROPLASTIC-RELATED"/>
    <property type="match status" value="1"/>
</dbReference>
<comment type="similarity">
    <text evidence="12">Belongs to the DExH box helicase family.</text>
</comment>
<dbReference type="Pfam" id="PF00271">
    <property type="entry name" value="Helicase_C"/>
    <property type="match status" value="1"/>
</dbReference>
<protein>
    <recommendedName>
        <fullName evidence="2">RNA helicase</fullName>
        <ecNumber evidence="2">3.6.4.13</ecNumber>
    </recommendedName>
</protein>
<dbReference type="Gene3D" id="1.20.120.1080">
    <property type="match status" value="1"/>
</dbReference>
<keyword evidence="7 16" id="KW-0347">Helicase</keyword>
<dbReference type="SMART" id="SM00490">
    <property type="entry name" value="HELICc"/>
    <property type="match status" value="1"/>
</dbReference>
<reference evidence="16" key="2">
    <citation type="submission" date="2023-06" db="EMBL/GenBank/DDBJ databases">
        <authorList>
            <person name="Ma L."/>
            <person name="Liu K.-W."/>
            <person name="Li Z."/>
            <person name="Hsiao Y.-Y."/>
            <person name="Qi Y."/>
            <person name="Fu T."/>
            <person name="Tang G."/>
            <person name="Zhang D."/>
            <person name="Sun W.-H."/>
            <person name="Liu D.-K."/>
            <person name="Li Y."/>
            <person name="Chen G.-Z."/>
            <person name="Liu X.-D."/>
            <person name="Liao X.-Y."/>
            <person name="Jiang Y.-T."/>
            <person name="Yu X."/>
            <person name="Hao Y."/>
            <person name="Huang J."/>
            <person name="Zhao X.-W."/>
            <person name="Ke S."/>
            <person name="Chen Y.-Y."/>
            <person name="Wu W.-L."/>
            <person name="Hsu J.-L."/>
            <person name="Lin Y.-F."/>
            <person name="Huang M.-D."/>
            <person name="Li C.-Y."/>
            <person name="Huang L."/>
            <person name="Wang Z.-W."/>
            <person name="Zhao X."/>
            <person name="Zhong W.-Y."/>
            <person name="Peng D.-H."/>
            <person name="Ahmad S."/>
            <person name="Lan S."/>
            <person name="Zhang J.-S."/>
            <person name="Tsai W.-C."/>
            <person name="Van De Peer Y."/>
            <person name="Liu Z.-J."/>
        </authorList>
    </citation>
    <scope>NUCLEOTIDE SEQUENCE</scope>
    <source>
        <strain evidence="16">SCP</strain>
        <tissue evidence="16">Leaves</tissue>
    </source>
</reference>
<dbReference type="SUPFAM" id="SSF52540">
    <property type="entry name" value="P-loop containing nucleoside triphosphate hydrolases"/>
    <property type="match status" value="1"/>
</dbReference>
<keyword evidence="9" id="KW-0694">RNA-binding</keyword>
<dbReference type="FunFam" id="3.40.50.300:FF:000500">
    <property type="entry name" value="ATP-dependent RNA helicase DHX29"/>
    <property type="match status" value="1"/>
</dbReference>
<dbReference type="PROSITE" id="PS51192">
    <property type="entry name" value="HELICASE_ATP_BIND_1"/>
    <property type="match status" value="1"/>
</dbReference>
<feature type="domain" description="Helicase C-terminal" evidence="15">
    <location>
        <begin position="881"/>
        <end position="1056"/>
    </location>
</feature>
<evidence type="ECO:0000256" key="8">
    <source>
        <dbReference type="ARBA" id="ARBA00022840"/>
    </source>
</evidence>
<evidence type="ECO:0000256" key="10">
    <source>
        <dbReference type="ARBA" id="ARBA00022946"/>
    </source>
</evidence>
<proteinExistence type="inferred from homology"/>
<dbReference type="InterPro" id="IPR059023">
    <property type="entry name" value="RNA_hel_CTD"/>
</dbReference>
<dbReference type="Pfam" id="PF07717">
    <property type="entry name" value="OB_NTP_bind"/>
    <property type="match status" value="1"/>
</dbReference>
<dbReference type="Proteomes" id="UP001179952">
    <property type="component" value="Unassembled WGS sequence"/>
</dbReference>
<accession>A0AAV9A2V5</accession>
<evidence type="ECO:0000259" key="14">
    <source>
        <dbReference type="PROSITE" id="PS51192"/>
    </source>
</evidence>
<evidence type="ECO:0000256" key="7">
    <source>
        <dbReference type="ARBA" id="ARBA00022806"/>
    </source>
</evidence>
<evidence type="ECO:0000256" key="3">
    <source>
        <dbReference type="ARBA" id="ARBA00022528"/>
    </source>
</evidence>
<dbReference type="SMART" id="SM00487">
    <property type="entry name" value="DEXDc"/>
    <property type="match status" value="1"/>
</dbReference>
<feature type="compositionally biased region" description="Low complexity" evidence="13">
    <location>
        <begin position="37"/>
        <end position="59"/>
    </location>
</feature>
<dbReference type="FunFam" id="3.40.50.300:FF:000819">
    <property type="entry name" value="ATP dependent RNA helicase, putative"/>
    <property type="match status" value="1"/>
</dbReference>
<dbReference type="SMART" id="SM00847">
    <property type="entry name" value="HA2"/>
    <property type="match status" value="1"/>
</dbReference>
<dbReference type="GO" id="GO:0003723">
    <property type="term" value="F:RNA binding"/>
    <property type="evidence" value="ECO:0007669"/>
    <property type="project" value="UniProtKB-KW"/>
</dbReference>
<evidence type="ECO:0000256" key="5">
    <source>
        <dbReference type="ARBA" id="ARBA00022741"/>
    </source>
</evidence>
<dbReference type="Pfam" id="PF04408">
    <property type="entry name" value="WHD_HA2"/>
    <property type="match status" value="1"/>
</dbReference>
<keyword evidence="6" id="KW-0378">Hydrolase</keyword>
<dbReference type="CDD" id="cd18791">
    <property type="entry name" value="SF2_C_RHA"/>
    <property type="match status" value="1"/>
</dbReference>
<feature type="region of interest" description="Disordered" evidence="13">
    <location>
        <begin position="1"/>
        <end position="59"/>
    </location>
</feature>
<dbReference type="InterPro" id="IPR014001">
    <property type="entry name" value="Helicase_ATP-bd"/>
</dbReference>
<evidence type="ECO:0000256" key="11">
    <source>
        <dbReference type="ARBA" id="ARBA00047984"/>
    </source>
</evidence>
<dbReference type="FunFam" id="1.20.120.1080:FF:000002">
    <property type="entry name" value="Putative ATP-dependent RNA helicase DHX36"/>
    <property type="match status" value="1"/>
</dbReference>
<dbReference type="Pfam" id="PF00270">
    <property type="entry name" value="DEAD"/>
    <property type="match status" value="1"/>
</dbReference>
<evidence type="ECO:0000313" key="16">
    <source>
        <dbReference type="EMBL" id="KAK1258481.1"/>
    </source>
</evidence>
<comment type="subcellular location">
    <subcellularLocation>
        <location evidence="1">Plastid</location>
        <location evidence="1">Chloroplast</location>
    </subcellularLocation>
</comment>
<dbReference type="Gene3D" id="3.40.50.300">
    <property type="entry name" value="P-loop containing nucleotide triphosphate hydrolases"/>
    <property type="match status" value="2"/>
</dbReference>
<dbReference type="Pfam" id="PF24899">
    <property type="entry name" value="UBA_DHX29"/>
    <property type="match status" value="1"/>
</dbReference>
<dbReference type="SUPFAM" id="SSF54768">
    <property type="entry name" value="dsRNA-binding domain-like"/>
    <property type="match status" value="1"/>
</dbReference>
<evidence type="ECO:0000313" key="17">
    <source>
        <dbReference type="Proteomes" id="UP001179952"/>
    </source>
</evidence>
<dbReference type="GO" id="GO:0016787">
    <property type="term" value="F:hydrolase activity"/>
    <property type="evidence" value="ECO:0007669"/>
    <property type="project" value="UniProtKB-KW"/>
</dbReference>
<dbReference type="PROSITE" id="PS51194">
    <property type="entry name" value="HELICASE_CTER"/>
    <property type="match status" value="1"/>
</dbReference>
<dbReference type="GO" id="GO:0005524">
    <property type="term" value="F:ATP binding"/>
    <property type="evidence" value="ECO:0007669"/>
    <property type="project" value="UniProtKB-KW"/>
</dbReference>
<dbReference type="InterPro" id="IPR007502">
    <property type="entry name" value="Helicase-assoc_dom"/>
</dbReference>
<dbReference type="Gene3D" id="3.30.160.20">
    <property type="match status" value="1"/>
</dbReference>
<organism evidence="16 17">
    <name type="scientific">Acorus gramineus</name>
    <name type="common">Dwarf sweet flag</name>
    <dbReference type="NCBI Taxonomy" id="55184"/>
    <lineage>
        <taxon>Eukaryota</taxon>
        <taxon>Viridiplantae</taxon>
        <taxon>Streptophyta</taxon>
        <taxon>Embryophyta</taxon>
        <taxon>Tracheophyta</taxon>
        <taxon>Spermatophyta</taxon>
        <taxon>Magnoliopsida</taxon>
        <taxon>Liliopsida</taxon>
        <taxon>Acoraceae</taxon>
        <taxon>Acorus</taxon>
    </lineage>
</organism>
<sequence>MPPKKQKQKQKQSHPSDPRSAPKLQISAENERRLRRLLLNSSSATAPSPSTTSSDSLSKAQKAKKLKSLYEKLSCEGFVPDQIESALSTLNEGATFESALDWLCLNVPGDELPLKFSTGALTFSLNDGLESSVKVISTVQEDWVPSRRPLDGVEEQMPGFSIKTNGKRDEELLDLGKPTQADWIRDYVQRQEEETDPCVRAESIAKEYHRARAAALEAKERGDKKNQNRHSQRIHELKLEISSLGLSDEVLELGLEEEDASNISETVICDSTTSKLSHPELPPYSESCPDTDALMSKPLVNGSRNEGCILEVVQCITDPLGVPDLDKVIDENNEPEDLDLELDSLFLEDASSSATLHPGVSKIQRKENVPQVAHREILRIVDDIGRKGDSGKTPKAFLQQLCQRLGWEAPKYSKLFEKENKFSYSVSVLRTTIGRGKSRKSGGLLTFQLPNQIEETFRTVEDAQNNVAAYALHQLFPDVSVQQLIAEPYASLVKKWQEGEISTTVDDGVETRKADFVDSLLSADTCGSVSPIDSATANTESDLGYQLDSVAPVERFRKTNYHKQVESSSLKQELKNKKKLPKYLEMLEARASLPIAEMKSHLLQSLKENDVLVVCGETGCGKTTQVPQYILDDMIELGLGGHCDIVCTQPRRIAAMSVAERVADERCEPPPGSSGSIVGYQVRLDSARNEKTKLLFCTTGILLRKLSGDRDLNDITHVIVDEVHERSLLGDFLLVVLKELVKNRLCGGRPKLKVVLMSATVDSSLFSRYFGNCPVISAEGRIHPVSTYFLEDVHEILNYCLPSDSSVSGSSMTLARRKSGTAPVDNRRGKKNLVLSSWGDESLLSQDYINPYYSENSYESYSERTRQNLINLNEDVIDYDLLEDLICYIDEAYPLGAILVFLPGVSEIYLLVDRLAATYRFSGLAGDWLLPLHSSLASSDQRKVFLPPPPNVRKVIVATDIAETSITIDDVLYVIDCGKHKESRYNPQKKMSSMVEDWISQANAKQRQGRAGRVKPGNCFRLYTRHRFENLMRSFQVPEMLRMPLVELCLQIKSLSLGDIKLFLSKAIEPPREDAIVSAIGMLYQVGAFEGNEELTPLGYHLAKLPVDVLIGKIMLYGAIFGCLSPVLTIAACLGHKVPFVYPKDEKQTMEKAKSLLLNDKPENERKYTESNGQSDHLLMVVAYNKWTKILNEEGSKAAHKFCNSFFLSSTVMYTIRDMRIQFGSLLADIGLIHLPKFFLTDMKMKNKLDNWFADVSQPFNRYSHYPPVIKSVLCAGLYPNIAASQEGIHRTTLGSSKAVSSSPATKDNHLWYDARREVHVHPCSVNCNRKNFHYPFLVFLEKVETTKIFLRDTSIVSPYSILLFGGSINVQHQTGLIIIDGWLKLTAPAQIAVLFKELRLTLHAVLKELISKPEMATTGENEVVRSIVHLLLEEGKHEPS</sequence>
<dbReference type="InterPro" id="IPR027417">
    <property type="entry name" value="P-loop_NTPase"/>
</dbReference>
<keyword evidence="4" id="KW-0934">Plastid</keyword>
<evidence type="ECO:0000256" key="9">
    <source>
        <dbReference type="ARBA" id="ARBA00022884"/>
    </source>
</evidence>
<comment type="catalytic activity">
    <reaction evidence="11">
        <text>ATP + H2O = ADP + phosphate + H(+)</text>
        <dbReference type="Rhea" id="RHEA:13065"/>
        <dbReference type="ChEBI" id="CHEBI:15377"/>
        <dbReference type="ChEBI" id="CHEBI:15378"/>
        <dbReference type="ChEBI" id="CHEBI:30616"/>
        <dbReference type="ChEBI" id="CHEBI:43474"/>
        <dbReference type="ChEBI" id="CHEBI:456216"/>
        <dbReference type="EC" id="3.6.4.13"/>
    </reaction>
</comment>